<protein>
    <submittedName>
        <fullName evidence="2">Cklf-like marvel transmembrane domain-containing protein 6</fullName>
    </submittedName>
</protein>
<dbReference type="EMBL" id="KZ509796">
    <property type="protein sequence ID" value="PKU33713.1"/>
    <property type="molecule type" value="Genomic_DNA"/>
</dbReference>
<dbReference type="OrthoDB" id="10028364at2759"/>
<keyword evidence="2" id="KW-0812">Transmembrane</keyword>
<proteinExistence type="predicted"/>
<keyword evidence="3" id="KW-1185">Reference proteome</keyword>
<organism evidence="2 3">
    <name type="scientific">Limosa lapponica baueri</name>
    <dbReference type="NCBI Taxonomy" id="1758121"/>
    <lineage>
        <taxon>Eukaryota</taxon>
        <taxon>Metazoa</taxon>
        <taxon>Chordata</taxon>
        <taxon>Craniata</taxon>
        <taxon>Vertebrata</taxon>
        <taxon>Euteleostomi</taxon>
        <taxon>Archelosauria</taxon>
        <taxon>Archosauria</taxon>
        <taxon>Dinosauria</taxon>
        <taxon>Saurischia</taxon>
        <taxon>Theropoda</taxon>
        <taxon>Coelurosauria</taxon>
        <taxon>Aves</taxon>
        <taxon>Neognathae</taxon>
        <taxon>Neoaves</taxon>
        <taxon>Charadriiformes</taxon>
        <taxon>Scolopacidae</taxon>
        <taxon>Limosa</taxon>
    </lineage>
</organism>
<keyword evidence="2" id="KW-0472">Membrane</keyword>
<dbReference type="Proteomes" id="UP000233556">
    <property type="component" value="Unassembled WGS sequence"/>
</dbReference>
<reference evidence="3" key="1">
    <citation type="submission" date="2017-11" db="EMBL/GenBank/DDBJ databases">
        <authorList>
            <person name="Lima N.C."/>
            <person name="Parody-Merino A.M."/>
            <person name="Battley P.F."/>
            <person name="Fidler A.E."/>
            <person name="Prosdocimi F."/>
        </authorList>
    </citation>
    <scope>NUCLEOTIDE SEQUENCE [LARGE SCALE GENOMIC DNA]</scope>
</reference>
<evidence type="ECO:0000313" key="2">
    <source>
        <dbReference type="EMBL" id="PKU33713.1"/>
    </source>
</evidence>
<accession>A0A2I0TIX6</accession>
<sequence length="67" mass="7311">MENGAVYNATTEPQAKPVRRPFGCTLRHLWGWRLPAKALQAVSPLPYPALTPSSTRRGAGPRRAVAD</sequence>
<evidence type="ECO:0000256" key="1">
    <source>
        <dbReference type="SAM" id="MobiDB-lite"/>
    </source>
</evidence>
<feature type="region of interest" description="Disordered" evidence="1">
    <location>
        <begin position="45"/>
        <end position="67"/>
    </location>
</feature>
<name>A0A2I0TIX6_LIMLA</name>
<gene>
    <name evidence="2" type="ORF">llap_15982</name>
</gene>
<evidence type="ECO:0000313" key="3">
    <source>
        <dbReference type="Proteomes" id="UP000233556"/>
    </source>
</evidence>
<dbReference type="AlphaFoldDB" id="A0A2I0TIX6"/>
<reference evidence="3" key="2">
    <citation type="submission" date="2017-12" db="EMBL/GenBank/DDBJ databases">
        <title>Genome sequence of the Bar-tailed Godwit (Limosa lapponica baueri).</title>
        <authorList>
            <person name="Lima N.C.B."/>
            <person name="Parody-Merino A.M."/>
            <person name="Battley P.F."/>
            <person name="Fidler A.E."/>
            <person name="Prosdocimi F."/>
        </authorList>
    </citation>
    <scope>NUCLEOTIDE SEQUENCE [LARGE SCALE GENOMIC DNA]</scope>
</reference>